<protein>
    <submittedName>
        <fullName evidence="2">Uncharacterized protein</fullName>
    </submittedName>
</protein>
<dbReference type="Proteomes" id="UP000605986">
    <property type="component" value="Unassembled WGS sequence"/>
</dbReference>
<reference evidence="2" key="1">
    <citation type="submission" date="2020-01" db="EMBL/GenBank/DDBJ databases">
        <title>Identification and distribution of gene clusters putatively required for synthesis of sphingolipid metabolism inhibitors in phylogenetically diverse species of the filamentous fungus Fusarium.</title>
        <authorList>
            <person name="Kim H.-S."/>
            <person name="Busman M."/>
            <person name="Brown D.W."/>
            <person name="Divon H."/>
            <person name="Uhlig S."/>
            <person name="Proctor R.H."/>
        </authorList>
    </citation>
    <scope>NUCLEOTIDE SEQUENCE</scope>
    <source>
        <strain evidence="2">NRRL 53441</strain>
    </source>
</reference>
<feature type="chain" id="PRO_5034695303" evidence="1">
    <location>
        <begin position="18"/>
        <end position="59"/>
    </location>
</feature>
<feature type="signal peptide" evidence="1">
    <location>
        <begin position="1"/>
        <end position="17"/>
    </location>
</feature>
<dbReference type="EMBL" id="JAADJG010000911">
    <property type="protein sequence ID" value="KAF4434339.1"/>
    <property type="molecule type" value="Genomic_DNA"/>
</dbReference>
<evidence type="ECO:0000313" key="2">
    <source>
        <dbReference type="EMBL" id="KAF4434339.1"/>
    </source>
</evidence>
<organism evidence="2 3">
    <name type="scientific">Fusarium austroafricanum</name>
    <dbReference type="NCBI Taxonomy" id="2364996"/>
    <lineage>
        <taxon>Eukaryota</taxon>
        <taxon>Fungi</taxon>
        <taxon>Dikarya</taxon>
        <taxon>Ascomycota</taxon>
        <taxon>Pezizomycotina</taxon>
        <taxon>Sordariomycetes</taxon>
        <taxon>Hypocreomycetidae</taxon>
        <taxon>Hypocreales</taxon>
        <taxon>Nectriaceae</taxon>
        <taxon>Fusarium</taxon>
        <taxon>Fusarium concolor species complex</taxon>
    </lineage>
</organism>
<name>A0A8H4JKP0_9HYPO</name>
<keyword evidence="1" id="KW-0732">Signal</keyword>
<sequence>MKVQVLLTAAVATTVMADQWPMAKEKCGRLLPMEWDPNDLPPGADPTQFRMCAEHPMGP</sequence>
<gene>
    <name evidence="2" type="ORF">F53441_13710</name>
</gene>
<proteinExistence type="predicted"/>
<evidence type="ECO:0000256" key="1">
    <source>
        <dbReference type="SAM" id="SignalP"/>
    </source>
</evidence>
<accession>A0A8H4JKP0</accession>
<evidence type="ECO:0000313" key="3">
    <source>
        <dbReference type="Proteomes" id="UP000605986"/>
    </source>
</evidence>
<keyword evidence="3" id="KW-1185">Reference proteome</keyword>
<feature type="non-terminal residue" evidence="2">
    <location>
        <position position="59"/>
    </location>
</feature>
<dbReference type="AlphaFoldDB" id="A0A8H4JKP0"/>
<comment type="caution">
    <text evidence="2">The sequence shown here is derived from an EMBL/GenBank/DDBJ whole genome shotgun (WGS) entry which is preliminary data.</text>
</comment>
<dbReference type="OrthoDB" id="3660930at2759"/>